<dbReference type="InterPro" id="IPR006016">
    <property type="entry name" value="UspA"/>
</dbReference>
<dbReference type="Proteomes" id="UP000035036">
    <property type="component" value="Chromosome"/>
</dbReference>
<reference evidence="5 6" key="1">
    <citation type="journal article" date="2015" name="Genome Announc.">
        <title>Genomes of Geoalkalibacter ferrihydriticus Z-0531T and Geoalkalibacter subterraneus Red1T, Two Haloalkaliphilic Metal-Reducing Deltaproteobacteria.</title>
        <authorList>
            <person name="Badalamenti J.P."/>
            <person name="Krajmalnik-Brown R."/>
            <person name="Torres C.I."/>
            <person name="Bond D.R."/>
        </authorList>
    </citation>
    <scope>NUCLEOTIDE SEQUENCE [LARGE SCALE GENOMIC DNA]</scope>
    <source>
        <strain evidence="5 6">Red1</strain>
    </source>
</reference>
<dbReference type="PRINTS" id="PR01438">
    <property type="entry name" value="UNVRSLSTRESS"/>
</dbReference>
<dbReference type="GO" id="GO:0005524">
    <property type="term" value="F:ATP binding"/>
    <property type="evidence" value="ECO:0007669"/>
    <property type="project" value="UniProtKB-KW"/>
</dbReference>
<dbReference type="HOGENOM" id="CLU_049301_11_0_7"/>
<organism evidence="5 6">
    <name type="scientific">Geoalkalibacter subterraneus</name>
    <dbReference type="NCBI Taxonomy" id="483547"/>
    <lineage>
        <taxon>Bacteria</taxon>
        <taxon>Pseudomonadati</taxon>
        <taxon>Thermodesulfobacteriota</taxon>
        <taxon>Desulfuromonadia</taxon>
        <taxon>Desulfuromonadales</taxon>
        <taxon>Geoalkalibacteraceae</taxon>
        <taxon>Geoalkalibacter</taxon>
    </lineage>
</organism>
<evidence type="ECO:0000259" key="4">
    <source>
        <dbReference type="Pfam" id="PF00582"/>
    </source>
</evidence>
<protein>
    <submittedName>
        <fullName evidence="5">UspA</fullName>
    </submittedName>
</protein>
<dbReference type="AlphaFoldDB" id="A0A0B5FBX5"/>
<gene>
    <name evidence="5" type="ORF">GSUB_02615</name>
</gene>
<keyword evidence="3" id="KW-0067">ATP-binding</keyword>
<keyword evidence="6" id="KW-1185">Reference proteome</keyword>
<keyword evidence="2" id="KW-0547">Nucleotide-binding</keyword>
<dbReference type="EMBL" id="CP010311">
    <property type="protein sequence ID" value="AJF05682.1"/>
    <property type="molecule type" value="Genomic_DNA"/>
</dbReference>
<proteinExistence type="inferred from homology"/>
<evidence type="ECO:0000256" key="1">
    <source>
        <dbReference type="ARBA" id="ARBA00008791"/>
    </source>
</evidence>
<evidence type="ECO:0000256" key="2">
    <source>
        <dbReference type="ARBA" id="ARBA00022741"/>
    </source>
</evidence>
<evidence type="ECO:0000256" key="3">
    <source>
        <dbReference type="ARBA" id="ARBA00022840"/>
    </source>
</evidence>
<dbReference type="SUPFAM" id="SSF52402">
    <property type="entry name" value="Adenine nucleotide alpha hydrolases-like"/>
    <property type="match status" value="1"/>
</dbReference>
<dbReference type="InterPro" id="IPR014729">
    <property type="entry name" value="Rossmann-like_a/b/a_fold"/>
</dbReference>
<dbReference type="PANTHER" id="PTHR46268">
    <property type="entry name" value="STRESS RESPONSE PROTEIN NHAX"/>
    <property type="match status" value="1"/>
</dbReference>
<dbReference type="Gene3D" id="3.40.50.620">
    <property type="entry name" value="HUPs"/>
    <property type="match status" value="1"/>
</dbReference>
<comment type="similarity">
    <text evidence="1">Belongs to the universal stress protein A family.</text>
</comment>
<dbReference type="Pfam" id="PF00582">
    <property type="entry name" value="Usp"/>
    <property type="match status" value="1"/>
</dbReference>
<evidence type="ECO:0000313" key="6">
    <source>
        <dbReference type="Proteomes" id="UP000035036"/>
    </source>
</evidence>
<dbReference type="InterPro" id="IPR006015">
    <property type="entry name" value="Universal_stress_UspA"/>
</dbReference>
<dbReference type="RefSeq" id="WP_040199064.1">
    <property type="nucleotide sequence ID" value="NZ_CP010311.1"/>
</dbReference>
<evidence type="ECO:0000313" key="5">
    <source>
        <dbReference type="EMBL" id="AJF05682.1"/>
    </source>
</evidence>
<dbReference type="OrthoDB" id="3217301at2"/>
<feature type="domain" description="UspA" evidence="4">
    <location>
        <begin position="5"/>
        <end position="159"/>
    </location>
</feature>
<dbReference type="PANTHER" id="PTHR46268:SF27">
    <property type="entry name" value="UNIVERSAL STRESS PROTEIN RV2623"/>
    <property type="match status" value="1"/>
</dbReference>
<dbReference type="CDD" id="cd00293">
    <property type="entry name" value="USP-like"/>
    <property type="match status" value="1"/>
</dbReference>
<name>A0A0B5FBX5_9BACT</name>
<dbReference type="KEGG" id="gsb:GSUB_02615"/>
<sequence length="162" mass="18151">MIPRYRTIVYATDLSDNAAHAFRHAVSLARSHEGVIHILHVLPEVESAVMNYVSTVIGPDQLADMELGHKDEVRRLIQQRLKQFAEDELKDHPEDLARVTEIHVRHGQAVGTILTLARELDADLIVMGTHGKGRLHYTFLGSVAEKVLHRAKRPVLAVPLLP</sequence>
<accession>A0A0B5FBX5</accession>
<dbReference type="STRING" id="483547.GSUB_02615"/>